<protein>
    <submittedName>
        <fullName evidence="2">Glycerophosphodiester phosphodiesterase</fullName>
    </submittedName>
</protein>
<keyword evidence="3" id="KW-1185">Reference proteome</keyword>
<feature type="domain" description="GP-PDE" evidence="1">
    <location>
        <begin position="8"/>
        <end position="225"/>
    </location>
</feature>
<reference evidence="3" key="1">
    <citation type="journal article" date="2019" name="Int. J. Syst. Evol. Microbiol.">
        <title>The Global Catalogue of Microorganisms (GCM) 10K type strain sequencing project: providing services to taxonomists for standard genome sequencing and annotation.</title>
        <authorList>
            <consortium name="The Broad Institute Genomics Platform"/>
            <consortium name="The Broad Institute Genome Sequencing Center for Infectious Disease"/>
            <person name="Wu L."/>
            <person name="Ma J."/>
        </authorList>
    </citation>
    <scope>NUCLEOTIDE SEQUENCE [LARGE SCALE GENOMIC DNA]</scope>
    <source>
        <strain evidence="3">JCM 15478</strain>
    </source>
</reference>
<dbReference type="Gene3D" id="3.20.20.190">
    <property type="entry name" value="Phosphatidylinositol (PI) phosphodiesterase"/>
    <property type="match status" value="1"/>
</dbReference>
<proteinExistence type="predicted"/>
<evidence type="ECO:0000259" key="1">
    <source>
        <dbReference type="PROSITE" id="PS51704"/>
    </source>
</evidence>
<accession>A0ABP5ITH5</accession>
<dbReference type="Proteomes" id="UP001500016">
    <property type="component" value="Unassembled WGS sequence"/>
</dbReference>
<dbReference type="CDD" id="cd08556">
    <property type="entry name" value="GDPD"/>
    <property type="match status" value="1"/>
</dbReference>
<gene>
    <name evidence="2" type="ORF">GCM10009801_79240</name>
</gene>
<dbReference type="InterPro" id="IPR017946">
    <property type="entry name" value="PLC-like_Pdiesterase_TIM-brl"/>
</dbReference>
<dbReference type="EMBL" id="BAAAPE010000029">
    <property type="protein sequence ID" value="GAA2103950.1"/>
    <property type="molecule type" value="Genomic_DNA"/>
</dbReference>
<dbReference type="PANTHER" id="PTHR46211:SF1">
    <property type="entry name" value="GLYCEROPHOSPHODIESTER PHOSPHODIESTERASE, CYTOPLASMIC"/>
    <property type="match status" value="1"/>
</dbReference>
<dbReference type="InterPro" id="IPR030395">
    <property type="entry name" value="GP_PDE_dom"/>
</dbReference>
<dbReference type="SUPFAM" id="SSF51695">
    <property type="entry name" value="PLC-like phosphodiesterases"/>
    <property type="match status" value="1"/>
</dbReference>
<comment type="caution">
    <text evidence="2">The sequence shown here is derived from an EMBL/GenBank/DDBJ whole genome shotgun (WGS) entry which is preliminary data.</text>
</comment>
<dbReference type="PROSITE" id="PS51704">
    <property type="entry name" value="GP_PDE"/>
    <property type="match status" value="1"/>
</dbReference>
<organism evidence="2 3">
    <name type="scientific">Streptomyces albiaxialis</name>
    <dbReference type="NCBI Taxonomy" id="329523"/>
    <lineage>
        <taxon>Bacteria</taxon>
        <taxon>Bacillati</taxon>
        <taxon>Actinomycetota</taxon>
        <taxon>Actinomycetes</taxon>
        <taxon>Kitasatosporales</taxon>
        <taxon>Streptomycetaceae</taxon>
        <taxon>Streptomyces</taxon>
    </lineage>
</organism>
<sequence>MSAGRRAVTAVAHRGAPYRARENTLASFRAAVAAGADAVELDVRLTRDRVPVVLHDRTLNRLWGHDVAVADVTAERLATLTGDVPSLAEALEATGPVRTMIDLPDPTAAAPTVAAVREAGAGDRVYYCGDPGALRLVRAADPGAELALTWNRAAPVRPTLLDALRPRWLNYGFGLLTPPLVERAHADGYLVSAWTADSARTMRRLAALGADSITTNHIDRMLSVFGRVNGARVAP</sequence>
<dbReference type="RefSeq" id="WP_344535572.1">
    <property type="nucleotide sequence ID" value="NZ_BAAAPE010000029.1"/>
</dbReference>
<evidence type="ECO:0000313" key="3">
    <source>
        <dbReference type="Proteomes" id="UP001500016"/>
    </source>
</evidence>
<dbReference type="Pfam" id="PF03009">
    <property type="entry name" value="GDPD"/>
    <property type="match status" value="1"/>
</dbReference>
<name>A0ABP5ITH5_9ACTN</name>
<evidence type="ECO:0000313" key="2">
    <source>
        <dbReference type="EMBL" id="GAA2103950.1"/>
    </source>
</evidence>
<dbReference type="PANTHER" id="PTHR46211">
    <property type="entry name" value="GLYCEROPHOSPHORYL DIESTER PHOSPHODIESTERASE"/>
    <property type="match status" value="1"/>
</dbReference>